<dbReference type="InterPro" id="IPR011146">
    <property type="entry name" value="HIT-like"/>
</dbReference>
<evidence type="ECO:0000256" key="1">
    <source>
        <dbReference type="ARBA" id="ARBA00022741"/>
    </source>
</evidence>
<dbReference type="Pfam" id="PF01230">
    <property type="entry name" value="HIT"/>
    <property type="match status" value="1"/>
</dbReference>
<dbReference type="CDD" id="cd01275">
    <property type="entry name" value="FHIT"/>
    <property type="match status" value="1"/>
</dbReference>
<evidence type="ECO:0000259" key="5">
    <source>
        <dbReference type="PROSITE" id="PS51084"/>
    </source>
</evidence>
<dbReference type="EMBL" id="MGDF01000056">
    <property type="protein sequence ID" value="OGL46240.1"/>
    <property type="molecule type" value="Genomic_DNA"/>
</dbReference>
<sequence length="162" mass="18799">MENIWAPWRMDYILNGEEKGCIFCNKPKENEDEKNLILLRRNLCFIVMNLYPYNNGHLLVAPFRHFGKFTETTREESLELFETTQLCVTVLEKAFKPEGFNIGINIGRIAGAGVENHLHIHIVPRWNGDTNFMTVLADVRVIPEHISSTYKKLKEMFEKSGL</sequence>
<proteinExistence type="predicted"/>
<feature type="active site" description="Tele-AMP-histidine intermediate" evidence="2">
    <location>
        <position position="119"/>
    </location>
</feature>
<evidence type="ECO:0000256" key="3">
    <source>
        <dbReference type="PIRSR" id="PIRSR639383-2"/>
    </source>
</evidence>
<keyword evidence="6" id="KW-0378">Hydrolase</keyword>
<dbReference type="PANTHER" id="PTHR42997">
    <property type="entry name" value="HIT FAMILY HYDROLASE"/>
    <property type="match status" value="1"/>
</dbReference>
<dbReference type="PROSITE" id="PS51084">
    <property type="entry name" value="HIT_2"/>
    <property type="match status" value="1"/>
</dbReference>
<accession>A0A1F7RXU2</accession>
<keyword evidence="1" id="KW-0547">Nucleotide-binding</keyword>
<evidence type="ECO:0000256" key="4">
    <source>
        <dbReference type="PROSITE-ProRule" id="PRU00464"/>
    </source>
</evidence>
<feature type="domain" description="HIT" evidence="5">
    <location>
        <begin position="22"/>
        <end position="132"/>
    </location>
</feature>
<reference evidence="6 7" key="1">
    <citation type="journal article" date="2016" name="Nat. Commun.">
        <title>Thousands of microbial genomes shed light on interconnected biogeochemical processes in an aquifer system.</title>
        <authorList>
            <person name="Anantharaman K."/>
            <person name="Brown C.T."/>
            <person name="Hug L.A."/>
            <person name="Sharon I."/>
            <person name="Castelle C.J."/>
            <person name="Probst A.J."/>
            <person name="Thomas B.C."/>
            <person name="Singh A."/>
            <person name="Wilkins M.J."/>
            <person name="Karaoz U."/>
            <person name="Brodie E.L."/>
            <person name="Williams K.H."/>
            <person name="Hubbard S.S."/>
            <person name="Banfield J.F."/>
        </authorList>
    </citation>
    <scope>NUCLEOTIDE SEQUENCE [LARGE SCALE GENOMIC DNA]</scope>
</reference>
<protein>
    <submittedName>
        <fullName evidence="6">HIT family hydrolase</fullName>
    </submittedName>
</protein>
<dbReference type="GO" id="GO:0016787">
    <property type="term" value="F:hydrolase activity"/>
    <property type="evidence" value="ECO:0007669"/>
    <property type="project" value="UniProtKB-KW"/>
</dbReference>
<feature type="short sequence motif" description="Histidine triad motif" evidence="4">
    <location>
        <begin position="117"/>
        <end position="121"/>
    </location>
</feature>
<feature type="binding site" evidence="3">
    <location>
        <position position="121"/>
    </location>
    <ligand>
        <name>substrate</name>
    </ligand>
</feature>
<comment type="caution">
    <text evidence="6">The sequence shown here is derived from an EMBL/GenBank/DDBJ whole genome shotgun (WGS) entry which is preliminary data.</text>
</comment>
<dbReference type="SUPFAM" id="SSF54197">
    <property type="entry name" value="HIT-like"/>
    <property type="match status" value="1"/>
</dbReference>
<feature type="binding site" evidence="3">
    <location>
        <position position="49"/>
    </location>
    <ligand>
        <name>substrate</name>
    </ligand>
</feature>
<evidence type="ECO:0000313" key="6">
    <source>
        <dbReference type="EMBL" id="OGL46240.1"/>
    </source>
</evidence>
<name>A0A1F7RXU2_9BACT</name>
<dbReference type="InterPro" id="IPR052908">
    <property type="entry name" value="AP-4-A_phosphorylase"/>
</dbReference>
<evidence type="ECO:0000313" key="7">
    <source>
        <dbReference type="Proteomes" id="UP000178435"/>
    </source>
</evidence>
<dbReference type="Gene3D" id="3.30.428.10">
    <property type="entry name" value="HIT-like"/>
    <property type="match status" value="1"/>
</dbReference>
<dbReference type="PANTHER" id="PTHR42997:SF1">
    <property type="entry name" value="AP-4-A PHOSPHORYLASE"/>
    <property type="match status" value="1"/>
</dbReference>
<feature type="binding site" evidence="3">
    <location>
        <begin position="111"/>
        <end position="114"/>
    </location>
    <ligand>
        <name>substrate</name>
    </ligand>
</feature>
<dbReference type="InterPro" id="IPR039383">
    <property type="entry name" value="FHIT"/>
</dbReference>
<organism evidence="6 7">
    <name type="scientific">Candidatus Schekmanbacteria bacterium RBG_16_38_11</name>
    <dbReference type="NCBI Taxonomy" id="1817880"/>
    <lineage>
        <taxon>Bacteria</taxon>
        <taxon>Candidatus Schekmaniibacteriota</taxon>
    </lineage>
</organism>
<dbReference type="Proteomes" id="UP000178435">
    <property type="component" value="Unassembled WGS sequence"/>
</dbReference>
<gene>
    <name evidence="6" type="ORF">A2149_03615</name>
</gene>
<dbReference type="GO" id="GO:0000166">
    <property type="term" value="F:nucleotide binding"/>
    <property type="evidence" value="ECO:0007669"/>
    <property type="project" value="UniProtKB-KW"/>
</dbReference>
<dbReference type="AlphaFoldDB" id="A0A1F7RXU2"/>
<evidence type="ECO:0000256" key="2">
    <source>
        <dbReference type="PIRSR" id="PIRSR639383-1"/>
    </source>
</evidence>
<dbReference type="InterPro" id="IPR036265">
    <property type="entry name" value="HIT-like_sf"/>
</dbReference>